<sequence>MRLVVNIVFFILSVPFALASDDLVIHTTPVNPQHADLHQILVKSYQSLDVPVVFTTLPYTRGAISANYGVIDGLDLRLESHAKEYKNLVKVNYPVYISNIVLVVDKQQCISCSTSKISSIASVSGYNFQSHFDSEVLLNSKSVEFADHGKLFKFFDGERVEGIVVGDIFLPQKYLDNPRYQVYRLGSQKVFHYLNEKHRELAKKLASNFKRLNELIPAGSATSRSNTPKAQTAGMTFSGNISLDHSQELSQ</sequence>
<keyword evidence="1" id="KW-0732">Signal</keyword>
<dbReference type="EMBL" id="JBHRSW010000018">
    <property type="protein sequence ID" value="MFC3122288.1"/>
    <property type="molecule type" value="Genomic_DNA"/>
</dbReference>
<evidence type="ECO:0000256" key="1">
    <source>
        <dbReference type="SAM" id="SignalP"/>
    </source>
</evidence>
<name>A0ABV7FSN1_9ALTE</name>
<dbReference type="RefSeq" id="WP_376920419.1">
    <property type="nucleotide sequence ID" value="NZ_JBHRSW010000018.1"/>
</dbReference>
<keyword evidence="3" id="KW-1185">Reference proteome</keyword>
<feature type="chain" id="PRO_5045809129" description="Transporter substrate-binding domain-containing protein" evidence="1">
    <location>
        <begin position="20"/>
        <end position="251"/>
    </location>
</feature>
<evidence type="ECO:0008006" key="4">
    <source>
        <dbReference type="Google" id="ProtNLM"/>
    </source>
</evidence>
<protein>
    <recommendedName>
        <fullName evidence="4">Transporter substrate-binding domain-containing protein</fullName>
    </recommendedName>
</protein>
<proteinExistence type="predicted"/>
<dbReference type="Proteomes" id="UP001595478">
    <property type="component" value="Unassembled WGS sequence"/>
</dbReference>
<comment type="caution">
    <text evidence="2">The sequence shown here is derived from an EMBL/GenBank/DDBJ whole genome shotgun (WGS) entry which is preliminary data.</text>
</comment>
<feature type="signal peptide" evidence="1">
    <location>
        <begin position="1"/>
        <end position="19"/>
    </location>
</feature>
<reference evidence="3" key="1">
    <citation type="journal article" date="2019" name="Int. J. Syst. Evol. Microbiol.">
        <title>The Global Catalogue of Microorganisms (GCM) 10K type strain sequencing project: providing services to taxonomists for standard genome sequencing and annotation.</title>
        <authorList>
            <consortium name="The Broad Institute Genomics Platform"/>
            <consortium name="The Broad Institute Genome Sequencing Center for Infectious Disease"/>
            <person name="Wu L."/>
            <person name="Ma J."/>
        </authorList>
    </citation>
    <scope>NUCLEOTIDE SEQUENCE [LARGE SCALE GENOMIC DNA]</scope>
    <source>
        <strain evidence="3">KCTC 52473</strain>
    </source>
</reference>
<accession>A0ABV7FSN1</accession>
<evidence type="ECO:0000313" key="2">
    <source>
        <dbReference type="EMBL" id="MFC3122288.1"/>
    </source>
</evidence>
<gene>
    <name evidence="2" type="ORF">ACFOHL_11715</name>
</gene>
<organism evidence="2 3">
    <name type="scientific">Agaribacter flavus</name>
    <dbReference type="NCBI Taxonomy" id="1902781"/>
    <lineage>
        <taxon>Bacteria</taxon>
        <taxon>Pseudomonadati</taxon>
        <taxon>Pseudomonadota</taxon>
        <taxon>Gammaproteobacteria</taxon>
        <taxon>Alteromonadales</taxon>
        <taxon>Alteromonadaceae</taxon>
        <taxon>Agaribacter</taxon>
    </lineage>
</organism>
<evidence type="ECO:0000313" key="3">
    <source>
        <dbReference type="Proteomes" id="UP001595478"/>
    </source>
</evidence>